<accession>K0KMT8</accession>
<dbReference type="STRING" id="1206466.K0KMT8"/>
<feature type="compositionally biased region" description="Polar residues" evidence="2">
    <location>
        <begin position="1"/>
        <end position="25"/>
    </location>
</feature>
<organism evidence="3 4">
    <name type="scientific">Wickerhamomyces ciferrii (strain ATCC 14091 / BCRC 22168 / CBS 111 / JCM 3599 / NBRC 0793 / NRRL Y-1031 F-60-10)</name>
    <name type="common">Yeast</name>
    <name type="synonym">Pichia ciferrii</name>
    <dbReference type="NCBI Taxonomy" id="1206466"/>
    <lineage>
        <taxon>Eukaryota</taxon>
        <taxon>Fungi</taxon>
        <taxon>Dikarya</taxon>
        <taxon>Ascomycota</taxon>
        <taxon>Saccharomycotina</taxon>
        <taxon>Saccharomycetes</taxon>
        <taxon>Phaffomycetales</taxon>
        <taxon>Wickerhamomycetaceae</taxon>
        <taxon>Wickerhamomyces</taxon>
    </lineage>
</organism>
<reference evidence="3 4" key="1">
    <citation type="journal article" date="2012" name="Eukaryot. Cell">
        <title>Draft genome sequence of Wickerhamomyces ciferrii NRRL Y-1031 F-60-10.</title>
        <authorList>
            <person name="Schneider J."/>
            <person name="Andrea H."/>
            <person name="Blom J."/>
            <person name="Jaenicke S."/>
            <person name="Ruckert C."/>
            <person name="Schorsch C."/>
            <person name="Szczepanowski R."/>
            <person name="Farwick M."/>
            <person name="Goesmann A."/>
            <person name="Puhler A."/>
            <person name="Schaffer S."/>
            <person name="Tauch A."/>
            <person name="Kohler T."/>
            <person name="Brinkrolf K."/>
        </authorList>
    </citation>
    <scope>NUCLEOTIDE SEQUENCE [LARGE SCALE GENOMIC DNA]</scope>
    <source>
        <strain evidence="4">ATCC 14091 / BCRC 22168 / CBS 111 / JCM 3599 / NBRC 0793 / NRRL Y-1031 F-60-10</strain>
    </source>
</reference>
<feature type="region of interest" description="Disordered" evidence="2">
    <location>
        <begin position="515"/>
        <end position="548"/>
    </location>
</feature>
<evidence type="ECO:0000256" key="1">
    <source>
        <dbReference type="SAM" id="Coils"/>
    </source>
</evidence>
<proteinExistence type="predicted"/>
<name>K0KMT8_WICCF</name>
<gene>
    <name evidence="3" type="ORF">BN7_3084</name>
</gene>
<dbReference type="Proteomes" id="UP000009328">
    <property type="component" value="Unassembled WGS sequence"/>
</dbReference>
<keyword evidence="1" id="KW-0175">Coiled coil</keyword>
<feature type="region of interest" description="Disordered" evidence="2">
    <location>
        <begin position="1"/>
        <end position="53"/>
    </location>
</feature>
<feature type="compositionally biased region" description="Polar residues" evidence="2">
    <location>
        <begin position="535"/>
        <end position="548"/>
    </location>
</feature>
<dbReference type="HOGENOM" id="CLU_444242_0_0_1"/>
<dbReference type="eggNOG" id="ENOG502SGGR">
    <property type="taxonomic scope" value="Eukaryota"/>
</dbReference>
<dbReference type="InParanoid" id="K0KMT8"/>
<keyword evidence="4" id="KW-1185">Reference proteome</keyword>
<protein>
    <submittedName>
        <fullName evidence="3">Uncharacterized protein</fullName>
    </submittedName>
</protein>
<comment type="caution">
    <text evidence="3">The sequence shown here is derived from an EMBL/GenBank/DDBJ whole genome shotgun (WGS) entry which is preliminary data.</text>
</comment>
<feature type="coiled-coil region" evidence="1">
    <location>
        <begin position="286"/>
        <end position="320"/>
    </location>
</feature>
<dbReference type="AlphaFoldDB" id="K0KMT8"/>
<evidence type="ECO:0000256" key="2">
    <source>
        <dbReference type="SAM" id="MobiDB-lite"/>
    </source>
</evidence>
<feature type="compositionally biased region" description="Polar residues" evidence="2">
    <location>
        <begin position="517"/>
        <end position="527"/>
    </location>
</feature>
<sequence>MSTYVKSSFKSRSERSGQSNHTNDANAIPNMPVSADEDEDDEESTLLVSQNNSIRSNFTENNLDMNSLKNSFQINGDYISDSYEPNTPDGNSINFQTSKNNNPISGQPPIMQYATDNDDHSLSNEFNELSFNDLTDVPIISKYSTLPLDNYEEFEPTLENTTLLNSHSYISQPFDTSIKQRSLNNDPLSYLVSQEQNIETQLQKNVDSHYDISKKGLSSKKIRRNILNCLDTKRNVYDAIIEIYNVELNRKKLILKAFKGWEHNKLLLNHKIEEIRTSESGKGLRLNQLLDESRSVDNEMQQLENRLLQLKDKKKVLKNEITQSQSIIESRASSYIETLQDLQKEENDAIVAISKEKTIESGLSNMIENDDFTNQSIFSMKYYLGKFAPKLPDAGKISIDSSQIIEVVARQSESFKDHIDDYSKKRENMNQGSIIWQDITNDLNLLEDNISNLLNQQSKTKGLSVETSSKALELLTKSVDHLTERRISLKQMDHVLRKLVENEISILKQGIHMIDPNATSPNTSSMSDLKDHTDASNNHKLAHTLDSSGFDNKSIPKINVPGKAIGHSTVDTIPAIRSGSFSSTPGSFKSQLKSEFLGQNRAVGSKLKDKGSKKD</sequence>
<evidence type="ECO:0000313" key="3">
    <source>
        <dbReference type="EMBL" id="CCH43532.1"/>
    </source>
</evidence>
<dbReference type="EMBL" id="CAIF01000083">
    <property type="protein sequence ID" value="CCH43532.1"/>
    <property type="molecule type" value="Genomic_DNA"/>
</dbReference>
<feature type="compositionally biased region" description="Acidic residues" evidence="2">
    <location>
        <begin position="35"/>
        <end position="44"/>
    </location>
</feature>
<evidence type="ECO:0000313" key="4">
    <source>
        <dbReference type="Proteomes" id="UP000009328"/>
    </source>
</evidence>